<accession>A0A426ZM94</accession>
<dbReference type="Gene3D" id="1.10.575.10">
    <property type="entry name" value="P1 Nuclease"/>
    <property type="match status" value="1"/>
</dbReference>
<keyword evidence="1" id="KW-0732">Signal</keyword>
<dbReference type="EMBL" id="AMZH03005931">
    <property type="protein sequence ID" value="RRT65109.1"/>
    <property type="molecule type" value="Genomic_DNA"/>
</dbReference>
<evidence type="ECO:0000313" key="3">
    <source>
        <dbReference type="Proteomes" id="UP000287651"/>
    </source>
</evidence>
<reference evidence="2 3" key="1">
    <citation type="journal article" date="2014" name="Agronomy (Basel)">
        <title>A Draft Genome Sequence for Ensete ventricosum, the Drought-Tolerant Tree Against Hunger.</title>
        <authorList>
            <person name="Harrison J."/>
            <person name="Moore K.A."/>
            <person name="Paszkiewicz K."/>
            <person name="Jones T."/>
            <person name="Grant M."/>
            <person name="Ambacheew D."/>
            <person name="Muzemil S."/>
            <person name="Studholme D.J."/>
        </authorList>
    </citation>
    <scope>NUCLEOTIDE SEQUENCE [LARGE SCALE GENOMIC DNA]</scope>
</reference>
<feature type="chain" id="PRO_5019433430" evidence="1">
    <location>
        <begin position="35"/>
        <end position="145"/>
    </location>
</feature>
<proteinExistence type="predicted"/>
<dbReference type="SUPFAM" id="SSF48537">
    <property type="entry name" value="Phospholipase C/P1 nuclease"/>
    <property type="match status" value="1"/>
</dbReference>
<name>A0A426ZM94_ENSVE</name>
<evidence type="ECO:0000313" key="2">
    <source>
        <dbReference type="EMBL" id="RRT65109.1"/>
    </source>
</evidence>
<evidence type="ECO:0000256" key="1">
    <source>
        <dbReference type="SAM" id="SignalP"/>
    </source>
</evidence>
<gene>
    <name evidence="2" type="ORF">B296_00036018</name>
</gene>
<dbReference type="AlphaFoldDB" id="A0A426ZM94"/>
<organism evidence="2 3">
    <name type="scientific">Ensete ventricosum</name>
    <name type="common">Abyssinian banana</name>
    <name type="synonym">Musa ensete</name>
    <dbReference type="NCBI Taxonomy" id="4639"/>
    <lineage>
        <taxon>Eukaryota</taxon>
        <taxon>Viridiplantae</taxon>
        <taxon>Streptophyta</taxon>
        <taxon>Embryophyta</taxon>
        <taxon>Tracheophyta</taxon>
        <taxon>Spermatophyta</taxon>
        <taxon>Magnoliopsida</taxon>
        <taxon>Liliopsida</taxon>
        <taxon>Zingiberales</taxon>
        <taxon>Musaceae</taxon>
        <taxon>Ensete</taxon>
    </lineage>
</organism>
<dbReference type="Proteomes" id="UP000287651">
    <property type="component" value="Unassembled WGS sequence"/>
</dbReference>
<feature type="signal peptide" evidence="1">
    <location>
        <begin position="1"/>
        <end position="34"/>
    </location>
</feature>
<dbReference type="GO" id="GO:0016788">
    <property type="term" value="F:hydrolase activity, acting on ester bonds"/>
    <property type="evidence" value="ECO:0007669"/>
    <property type="project" value="InterPro"/>
</dbReference>
<protein>
    <submittedName>
        <fullName evidence="2">Uncharacterized protein</fullName>
    </submittedName>
</protein>
<dbReference type="InterPro" id="IPR008947">
    <property type="entry name" value="PLipase_C/P1_nuclease_dom_sf"/>
</dbReference>
<sequence length="145" mass="15770">MKLALKGHLGIWCHSLPLRMLVVIDLKCFPLVSARSEFNGEVLVLSSCDLFDSTSCSASSSIMEQGGPYTDLQNCSGMGQRDTSQSSGWKGLGCFPRRPSQGLDDAYFKITMPVVAKRIAQGGVRLAMTLNRVFGEHNQALPSPF</sequence>
<comment type="caution">
    <text evidence="2">The sequence shown here is derived from an EMBL/GenBank/DDBJ whole genome shotgun (WGS) entry which is preliminary data.</text>
</comment>